<feature type="transmembrane region" description="Helical" evidence="1">
    <location>
        <begin position="12"/>
        <end position="28"/>
    </location>
</feature>
<gene>
    <name evidence="2" type="ORF">Q4F19_17330</name>
</gene>
<feature type="transmembrane region" description="Helical" evidence="1">
    <location>
        <begin position="175"/>
        <end position="200"/>
    </location>
</feature>
<dbReference type="Proteomes" id="UP001169764">
    <property type="component" value="Unassembled WGS sequence"/>
</dbReference>
<keyword evidence="1" id="KW-0472">Membrane</keyword>
<evidence type="ECO:0000313" key="2">
    <source>
        <dbReference type="EMBL" id="MDO6416152.1"/>
    </source>
</evidence>
<keyword evidence="1" id="KW-1133">Transmembrane helix</keyword>
<evidence type="ECO:0000313" key="3">
    <source>
        <dbReference type="Proteomes" id="UP001169764"/>
    </source>
</evidence>
<proteinExistence type="predicted"/>
<evidence type="ECO:0008006" key="4">
    <source>
        <dbReference type="Google" id="ProtNLM"/>
    </source>
</evidence>
<feature type="transmembrane region" description="Helical" evidence="1">
    <location>
        <begin position="288"/>
        <end position="306"/>
    </location>
</feature>
<feature type="transmembrane region" description="Helical" evidence="1">
    <location>
        <begin position="256"/>
        <end position="276"/>
    </location>
</feature>
<feature type="transmembrane region" description="Helical" evidence="1">
    <location>
        <begin position="207"/>
        <end position="228"/>
    </location>
</feature>
<reference evidence="2" key="1">
    <citation type="submission" date="2023-07" db="EMBL/GenBank/DDBJ databases">
        <authorList>
            <person name="Kim M."/>
        </authorList>
    </citation>
    <scope>NUCLEOTIDE SEQUENCE</scope>
    <source>
        <strain evidence="2">BIUV-7</strain>
    </source>
</reference>
<dbReference type="EMBL" id="JAUOTP010000009">
    <property type="protein sequence ID" value="MDO6416152.1"/>
    <property type="molecule type" value="Genomic_DNA"/>
</dbReference>
<protein>
    <recommendedName>
        <fullName evidence="4">Glycosyltransferase RgtA/B/C/D-like domain-containing protein</fullName>
    </recommendedName>
</protein>
<accession>A0ABT8YCT7</accession>
<evidence type="ECO:0000256" key="1">
    <source>
        <dbReference type="SAM" id="Phobius"/>
    </source>
</evidence>
<keyword evidence="1" id="KW-0812">Transmembrane</keyword>
<comment type="caution">
    <text evidence="2">The sequence shown here is derived from an EMBL/GenBank/DDBJ whole genome shotgun (WGS) entry which is preliminary data.</text>
</comment>
<sequence>MTITSARSGLSTALYLVAIAAFFVRAALRRGPWLDEFWTFWLTDPMRPARSLMSERWILDQHPFLFSAMVRLTRGLVGGEIELQRVVVNGTGLALLISATRIFIRATPDRAAFFKIFTAILLTLPLTMEQFCDLRSYFLELVATAVWLQFAFHAATRDPERALARLPLATGCVSAFFMIALHFVTGLECLVLLGVAIVALRGRHSAELAWIAGAGAAGCLLLSASAAVQMPRWRTELDFRWIMTSQSDLLQLYKNLLLASGWAAVPALGAAILGRAGSDTATIRYQKLLMIAIVVTGGLLFLLNLIQPIAVARYMIPLFVAACSVFAAGAASDWSKSVPFRAVMIAWSVIACWVTSNEIAAHAGWYGGAREISRLVAQCPSSRVIAVNAWAYSPRPASRAASREQVIFGAGYRRAARGLGFVPEVIELPKSQILMPLLIGSCPTILWAEHMYWAAKKGSEFTAVGLSVPPDVAVTRDLATKDNLIMIVKRNQRLEAAAQ</sequence>
<feature type="transmembrane region" description="Helical" evidence="1">
    <location>
        <begin position="110"/>
        <end position="128"/>
    </location>
</feature>
<name>A0ABT8YCT7_9SPHN</name>
<keyword evidence="3" id="KW-1185">Reference proteome</keyword>
<dbReference type="RefSeq" id="WP_303545238.1">
    <property type="nucleotide sequence ID" value="NZ_JAUOTP010000009.1"/>
</dbReference>
<organism evidence="2 3">
    <name type="scientific">Sphingomonas natans</name>
    <dbReference type="NCBI Taxonomy" id="3063330"/>
    <lineage>
        <taxon>Bacteria</taxon>
        <taxon>Pseudomonadati</taxon>
        <taxon>Pseudomonadota</taxon>
        <taxon>Alphaproteobacteria</taxon>
        <taxon>Sphingomonadales</taxon>
        <taxon>Sphingomonadaceae</taxon>
        <taxon>Sphingomonas</taxon>
    </lineage>
</organism>